<reference evidence="2 4" key="1">
    <citation type="submission" date="2008-03" db="EMBL/GenBank/DDBJ databases">
        <title>Annotation of Ixodes scapularis.</title>
        <authorList>
            <consortium name="Ixodes scapularis Genome Project Consortium"/>
            <person name="Caler E."/>
            <person name="Hannick L.I."/>
            <person name="Bidwell S."/>
            <person name="Joardar V."/>
            <person name="Thiagarajan M."/>
            <person name="Amedeo P."/>
            <person name="Galinsky K.J."/>
            <person name="Schobel S."/>
            <person name="Inman J."/>
            <person name="Hostetler J."/>
            <person name="Miller J."/>
            <person name="Hammond M."/>
            <person name="Megy K."/>
            <person name="Lawson D."/>
            <person name="Kodira C."/>
            <person name="Sutton G."/>
            <person name="Meyer J."/>
            <person name="Hill C.A."/>
            <person name="Birren B."/>
            <person name="Nene V."/>
            <person name="Collins F."/>
            <person name="Alarcon-Chaidez F."/>
            <person name="Wikel S."/>
            <person name="Strausberg R."/>
        </authorList>
    </citation>
    <scope>NUCLEOTIDE SEQUENCE [LARGE SCALE GENOMIC DNA]</scope>
    <source>
        <strain evidence="4">Wikel</strain>
        <strain evidence="2">Wikel colony</strain>
    </source>
</reference>
<dbReference type="AlphaFoldDB" id="B7QAW1"/>
<reference evidence="3" key="2">
    <citation type="submission" date="2020-05" db="UniProtKB">
        <authorList>
            <consortium name="EnsemblMetazoa"/>
        </authorList>
    </citation>
    <scope>IDENTIFICATION</scope>
    <source>
        <strain evidence="3">wikel</strain>
    </source>
</reference>
<sequence length="228" mass="24422">MAPLSMEPHNYSEPASRASVPAQLAPVRFSFRSAPRRYTVALAFLCLLVVVLVAVLVAIVVSRRGQPEVETLVAVEEMTARVLGPTYHLQGTRSLACRDAYVFACSAVETDLKCRQQYATVRPVPAADIIDVDDPKTNASTALAKARMFYRVCVEEGNASVAADLLRVAGVELPASPVGHEQLFSSVQGGFLLSKIICDASVPLFFRLGVRTASGSQPAIVTCRGKDG</sequence>
<dbReference type="EMBL" id="DS897016">
    <property type="protein sequence ID" value="EEC15983.1"/>
    <property type="molecule type" value="Genomic_DNA"/>
</dbReference>
<gene>
    <name evidence="2" type="ORF">IscW_ISCW012046</name>
</gene>
<evidence type="ECO:0000313" key="4">
    <source>
        <dbReference type="Proteomes" id="UP000001555"/>
    </source>
</evidence>
<keyword evidence="1" id="KW-0812">Transmembrane</keyword>
<dbReference type="EMBL" id="ABJB010835286">
    <property type="status" value="NOT_ANNOTATED_CDS"/>
    <property type="molecule type" value="Genomic_DNA"/>
</dbReference>
<evidence type="ECO:0000256" key="1">
    <source>
        <dbReference type="SAM" id="Phobius"/>
    </source>
</evidence>
<dbReference type="VEuPathDB" id="VectorBase:ISCI012046"/>
<evidence type="ECO:0000313" key="3">
    <source>
        <dbReference type="EnsemblMetazoa" id="ISCW012046-PA"/>
    </source>
</evidence>
<evidence type="ECO:0000313" key="2">
    <source>
        <dbReference type="EMBL" id="EEC15983.1"/>
    </source>
</evidence>
<feature type="transmembrane region" description="Helical" evidence="1">
    <location>
        <begin position="38"/>
        <end position="61"/>
    </location>
</feature>
<protein>
    <submittedName>
        <fullName evidence="2 3">Uncharacterized protein</fullName>
    </submittedName>
</protein>
<keyword evidence="1" id="KW-0472">Membrane</keyword>
<proteinExistence type="predicted"/>
<keyword evidence="1" id="KW-1133">Transmembrane helix</keyword>
<dbReference type="PaxDb" id="6945-B7QAW1"/>
<dbReference type="HOGENOM" id="CLU_1215945_0_0_1"/>
<organism>
    <name type="scientific">Ixodes scapularis</name>
    <name type="common">Black-legged tick</name>
    <name type="synonym">Deer tick</name>
    <dbReference type="NCBI Taxonomy" id="6945"/>
    <lineage>
        <taxon>Eukaryota</taxon>
        <taxon>Metazoa</taxon>
        <taxon>Ecdysozoa</taxon>
        <taxon>Arthropoda</taxon>
        <taxon>Chelicerata</taxon>
        <taxon>Arachnida</taxon>
        <taxon>Acari</taxon>
        <taxon>Parasitiformes</taxon>
        <taxon>Ixodida</taxon>
        <taxon>Ixodoidea</taxon>
        <taxon>Ixodidae</taxon>
        <taxon>Ixodinae</taxon>
        <taxon>Ixodes</taxon>
    </lineage>
</organism>
<dbReference type="EnsemblMetazoa" id="ISCW012046-RA">
    <property type="protein sequence ID" value="ISCW012046-PA"/>
    <property type="gene ID" value="ISCW012046"/>
</dbReference>
<name>B7QAW1_IXOSC</name>
<dbReference type="VEuPathDB" id="VectorBase:ISCW012046"/>
<keyword evidence="4" id="KW-1185">Reference proteome</keyword>
<dbReference type="InParanoid" id="B7QAW1"/>
<dbReference type="Proteomes" id="UP000001555">
    <property type="component" value="Unassembled WGS sequence"/>
</dbReference>
<accession>B7QAW1</accession>